<dbReference type="AlphaFoldDB" id="A0A3D8S207"/>
<protein>
    <submittedName>
        <fullName evidence="2">Uncharacterized protein</fullName>
    </submittedName>
</protein>
<dbReference type="EMBL" id="PDLM01000004">
    <property type="protein sequence ID" value="RDW80315.1"/>
    <property type="molecule type" value="Genomic_DNA"/>
</dbReference>
<sequence length="399" mass="44426">MASPKKSVLADPILIFQLILAAYACYATWGLNVLDGSVGRMLDIFKTDMPVLTGTNAPVKTRFTGIPPIDYWIVFMIVFFWEALNGSHPATIIEGLYFFGQVSALWTLMCLEGKRIGNQGLVVGKAMMWLYITHNLTIACFAPIYFILHHQSSPTSRTTGVSTATHSRVLSTIRHLRYLPLSIFLGLMVPFSYTGLPSPDVISYTAQQNAIAFTIFYPTWVVLLNYTFAWLDATFCSSDTPTDLHDVYMRALRPVYIFAIVIGAFMHIGVVVTSLASVVFPGVFAPGIPELFHPLNLLLPTNPPVYTIGAGIFNFMKRDQWIGYLSMWLWVLKCYQENAELAVKTWGQAMRRGVEVIASVSLLGAGGAAALFLWRRDELLCVQEKADIQEKATNGRQKA</sequence>
<feature type="transmembrane region" description="Helical" evidence="1">
    <location>
        <begin position="215"/>
        <end position="235"/>
    </location>
</feature>
<dbReference type="Proteomes" id="UP000256645">
    <property type="component" value="Unassembled WGS sequence"/>
</dbReference>
<feature type="transmembrane region" description="Helical" evidence="1">
    <location>
        <begin position="12"/>
        <end position="31"/>
    </location>
</feature>
<comment type="caution">
    <text evidence="2">The sequence shown here is derived from an EMBL/GenBank/DDBJ whole genome shotgun (WGS) entry which is preliminary data.</text>
</comment>
<dbReference type="STRING" id="1849047.A0A3D8S207"/>
<organism evidence="2 3">
    <name type="scientific">Coleophoma cylindrospora</name>
    <dbReference type="NCBI Taxonomy" id="1849047"/>
    <lineage>
        <taxon>Eukaryota</taxon>
        <taxon>Fungi</taxon>
        <taxon>Dikarya</taxon>
        <taxon>Ascomycota</taxon>
        <taxon>Pezizomycotina</taxon>
        <taxon>Leotiomycetes</taxon>
        <taxon>Helotiales</taxon>
        <taxon>Dermateaceae</taxon>
        <taxon>Coleophoma</taxon>
    </lineage>
</organism>
<feature type="transmembrane region" description="Helical" evidence="1">
    <location>
        <begin position="91"/>
        <end position="109"/>
    </location>
</feature>
<evidence type="ECO:0000313" key="3">
    <source>
        <dbReference type="Proteomes" id="UP000256645"/>
    </source>
</evidence>
<keyword evidence="1" id="KW-0812">Transmembrane</keyword>
<evidence type="ECO:0000313" key="2">
    <source>
        <dbReference type="EMBL" id="RDW80315.1"/>
    </source>
</evidence>
<feature type="transmembrane region" description="Helical" evidence="1">
    <location>
        <begin position="65"/>
        <end position="84"/>
    </location>
</feature>
<feature type="transmembrane region" description="Helical" evidence="1">
    <location>
        <begin position="356"/>
        <end position="374"/>
    </location>
</feature>
<proteinExistence type="predicted"/>
<feature type="transmembrane region" description="Helical" evidence="1">
    <location>
        <begin position="178"/>
        <end position="195"/>
    </location>
</feature>
<keyword evidence="1" id="KW-1133">Transmembrane helix</keyword>
<keyword evidence="3" id="KW-1185">Reference proteome</keyword>
<feature type="transmembrane region" description="Helical" evidence="1">
    <location>
        <begin position="129"/>
        <end position="148"/>
    </location>
</feature>
<evidence type="ECO:0000256" key="1">
    <source>
        <dbReference type="SAM" id="Phobius"/>
    </source>
</evidence>
<keyword evidence="1" id="KW-0472">Membrane</keyword>
<dbReference type="OrthoDB" id="72269at2759"/>
<feature type="transmembrane region" description="Helical" evidence="1">
    <location>
        <begin position="255"/>
        <end position="280"/>
    </location>
</feature>
<dbReference type="PROSITE" id="PS51257">
    <property type="entry name" value="PROKAR_LIPOPROTEIN"/>
    <property type="match status" value="1"/>
</dbReference>
<reference evidence="2 3" key="1">
    <citation type="journal article" date="2018" name="IMA Fungus">
        <title>IMA Genome-F 9: Draft genome sequence of Annulohypoxylon stygium, Aspergillus mulundensis, Berkeleyomyces basicola (syn. Thielaviopsis basicola), Ceratocystis smalleyi, two Cercospora beticola strains, Coleophoma cylindrospora, Fusarium fracticaudum, Phialophora cf. hyalina, and Morchella septimelata.</title>
        <authorList>
            <person name="Wingfield B.D."/>
            <person name="Bills G.F."/>
            <person name="Dong Y."/>
            <person name="Huang W."/>
            <person name="Nel W.J."/>
            <person name="Swalarsk-Parry B.S."/>
            <person name="Vaghefi N."/>
            <person name="Wilken P.M."/>
            <person name="An Z."/>
            <person name="de Beer Z.W."/>
            <person name="De Vos L."/>
            <person name="Chen L."/>
            <person name="Duong T.A."/>
            <person name="Gao Y."/>
            <person name="Hammerbacher A."/>
            <person name="Kikkert J.R."/>
            <person name="Li Y."/>
            <person name="Li H."/>
            <person name="Li K."/>
            <person name="Li Q."/>
            <person name="Liu X."/>
            <person name="Ma X."/>
            <person name="Naidoo K."/>
            <person name="Pethybridge S.J."/>
            <person name="Sun J."/>
            <person name="Steenkamp E.T."/>
            <person name="van der Nest M.A."/>
            <person name="van Wyk S."/>
            <person name="Wingfield M.J."/>
            <person name="Xiong C."/>
            <person name="Yue Q."/>
            <person name="Zhang X."/>
        </authorList>
    </citation>
    <scope>NUCLEOTIDE SEQUENCE [LARGE SCALE GENOMIC DNA]</scope>
    <source>
        <strain evidence="2 3">BP6252</strain>
    </source>
</reference>
<accession>A0A3D8S207</accession>
<name>A0A3D8S207_9HELO</name>
<gene>
    <name evidence="2" type="ORF">BP6252_04953</name>
</gene>